<organism evidence="14 15">
    <name type="scientific">Metschnikowia aff. pulcherrima</name>
    <dbReference type="NCBI Taxonomy" id="2163413"/>
    <lineage>
        <taxon>Eukaryota</taxon>
        <taxon>Fungi</taxon>
        <taxon>Dikarya</taxon>
        <taxon>Ascomycota</taxon>
        <taxon>Saccharomycotina</taxon>
        <taxon>Pichiomycetes</taxon>
        <taxon>Metschnikowiaceae</taxon>
        <taxon>Metschnikowia</taxon>
    </lineage>
</organism>
<dbReference type="GO" id="GO:0006338">
    <property type="term" value="P:chromatin remodeling"/>
    <property type="evidence" value="ECO:0007669"/>
    <property type="project" value="InterPro"/>
</dbReference>
<dbReference type="EMBL" id="CP034456">
    <property type="protein sequence ID" value="QBM86619.1"/>
    <property type="molecule type" value="Genomic_DNA"/>
</dbReference>
<feature type="domain" description="Protein HIRA-like C-terminal" evidence="13">
    <location>
        <begin position="698"/>
        <end position="931"/>
    </location>
</feature>
<name>A0A4P6XJ00_9ASCO</name>
<keyword evidence="8 11" id="KW-0804">Transcription</keyword>
<dbReference type="GO" id="GO:0006355">
    <property type="term" value="P:regulation of DNA-templated transcription"/>
    <property type="evidence" value="ECO:0007669"/>
    <property type="project" value="InterPro"/>
</dbReference>
<keyword evidence="15" id="KW-1185">Reference proteome</keyword>
<evidence type="ECO:0000256" key="12">
    <source>
        <dbReference type="SAM" id="MobiDB-lite"/>
    </source>
</evidence>
<dbReference type="InterPro" id="IPR031120">
    <property type="entry name" value="HIR1-like"/>
</dbReference>
<feature type="region of interest" description="Disordered" evidence="12">
    <location>
        <begin position="484"/>
        <end position="522"/>
    </location>
</feature>
<evidence type="ECO:0000256" key="1">
    <source>
        <dbReference type="ARBA" id="ARBA00004123"/>
    </source>
</evidence>
<dbReference type="Pfam" id="PF07569">
    <property type="entry name" value="Hira"/>
    <property type="match status" value="1"/>
</dbReference>
<dbReference type="GO" id="GO:0031491">
    <property type="term" value="F:nucleosome binding"/>
    <property type="evidence" value="ECO:0007669"/>
    <property type="project" value="TreeGrafter"/>
</dbReference>
<dbReference type="Proteomes" id="UP000292447">
    <property type="component" value="Chromosome I"/>
</dbReference>
<dbReference type="GO" id="GO:0005634">
    <property type="term" value="C:nucleus"/>
    <property type="evidence" value="ECO:0007669"/>
    <property type="project" value="UniProtKB-SubCell"/>
</dbReference>
<feature type="compositionally biased region" description="Basic and acidic residues" evidence="12">
    <location>
        <begin position="486"/>
        <end position="500"/>
    </location>
</feature>
<dbReference type="SMART" id="SM00320">
    <property type="entry name" value="WD40"/>
    <property type="match status" value="5"/>
</dbReference>
<dbReference type="InterPro" id="IPR001680">
    <property type="entry name" value="WD40_rpt"/>
</dbReference>
<feature type="repeat" description="WD" evidence="10">
    <location>
        <begin position="8"/>
        <end position="42"/>
    </location>
</feature>
<keyword evidence="6 11" id="KW-0156">Chromatin regulator</keyword>
<dbReference type="GO" id="GO:0000785">
    <property type="term" value="C:chromatin"/>
    <property type="evidence" value="ECO:0007669"/>
    <property type="project" value="TreeGrafter"/>
</dbReference>
<evidence type="ECO:0000256" key="9">
    <source>
        <dbReference type="ARBA" id="ARBA00023242"/>
    </source>
</evidence>
<evidence type="ECO:0000256" key="6">
    <source>
        <dbReference type="ARBA" id="ARBA00022853"/>
    </source>
</evidence>
<dbReference type="InterPro" id="IPR015943">
    <property type="entry name" value="WD40/YVTN_repeat-like_dom_sf"/>
</dbReference>
<gene>
    <name evidence="14" type="primary">MPUL0A12640</name>
    <name evidence="14" type="ORF">METSCH_A12640</name>
</gene>
<evidence type="ECO:0000256" key="4">
    <source>
        <dbReference type="ARBA" id="ARBA00022574"/>
    </source>
</evidence>
<evidence type="ECO:0000256" key="7">
    <source>
        <dbReference type="ARBA" id="ARBA00023015"/>
    </source>
</evidence>
<evidence type="ECO:0000259" key="13">
    <source>
        <dbReference type="Pfam" id="PF07569"/>
    </source>
</evidence>
<keyword evidence="3 11" id="KW-0678">Repressor</keyword>
<accession>A0A4P6XJ00</accession>
<dbReference type="SUPFAM" id="SSF50978">
    <property type="entry name" value="WD40 repeat-like"/>
    <property type="match status" value="2"/>
</dbReference>
<dbReference type="STRING" id="2163413.A0A4P6XJ00"/>
<dbReference type="GO" id="GO:0000417">
    <property type="term" value="C:HIR complex"/>
    <property type="evidence" value="ECO:0007669"/>
    <property type="project" value="TreeGrafter"/>
</dbReference>
<evidence type="ECO:0000256" key="5">
    <source>
        <dbReference type="ARBA" id="ARBA00022737"/>
    </source>
</evidence>
<dbReference type="Pfam" id="PF00400">
    <property type="entry name" value="WD40"/>
    <property type="match status" value="1"/>
</dbReference>
<dbReference type="Gene3D" id="2.130.10.10">
    <property type="entry name" value="YVTN repeat-like/Quinoprotein amine dehydrogenase"/>
    <property type="match status" value="2"/>
</dbReference>
<keyword evidence="4 10" id="KW-0853">WD repeat</keyword>
<comment type="subcellular location">
    <subcellularLocation>
        <location evidence="1 11">Nucleus</location>
    </subcellularLocation>
</comment>
<dbReference type="InterPro" id="IPR011494">
    <property type="entry name" value="HIRA-like_C"/>
</dbReference>
<dbReference type="PANTHER" id="PTHR13831:SF1">
    <property type="entry name" value="PROTEIN HIR2"/>
    <property type="match status" value="1"/>
</dbReference>
<proteinExistence type="inferred from homology"/>
<dbReference type="GO" id="GO:0006351">
    <property type="term" value="P:DNA-templated transcription"/>
    <property type="evidence" value="ECO:0007669"/>
    <property type="project" value="InterPro"/>
</dbReference>
<dbReference type="PROSITE" id="PS50082">
    <property type="entry name" value="WD_REPEATS_2"/>
    <property type="match status" value="1"/>
</dbReference>
<comment type="function">
    <text evidence="11">Required for replication-independent chromatin assembly and for the periodic repression of histone gene transcription during the cell cycle.</text>
</comment>
<dbReference type="PROSITE" id="PS50294">
    <property type="entry name" value="WD_REPEATS_REGION"/>
    <property type="match status" value="1"/>
</dbReference>
<dbReference type="InterPro" id="IPR036322">
    <property type="entry name" value="WD40_repeat_dom_sf"/>
</dbReference>
<evidence type="ECO:0000313" key="15">
    <source>
        <dbReference type="Proteomes" id="UP000292447"/>
    </source>
</evidence>
<sequence length="986" mass="109430">MRLLVLPQTFHDGEVHSVDVNLTSSMIATGGKDQKVSVWKLDDFTKFVDNDPPSLEELIPQNVVQTHGSTVKIIKWSPTSEHELISADANGELVKTNIDSDKSQTIFPPPHLNKYKKSAVIDGSWSVDGRLFAWSTQDGAVHIYDATKDTHQFLVPRGENATGRKATIQRSVAFDPTGKFLVILGDDTMVAVYQYDFDKNGNYRFLVASKISRLMSNSVTKASGVNYRRISWSCDGEFFAVPNATKQLTSVVSLLSASLGWENNISLVGHDMECDLVKFAPQIFERRGESESAPGESDLEILDYEVYHIIATAGSNNSLVLWNTSKEAPLFVMNDISLKPCVDLVWEKTGKYILMTTLDGQIIIVGFSEGELGDKVSSEFLEKFKATQNQAKKHPSGKGTSELSGAKKAKAPIECISQNDAVNILDEGDIDKANDSHILIHQKNGSSPKQTIALQRGEISPEVLTPGIDIRSGIENDFMSAIEATSEERKQETKVSKSSESRNANYTAENSTLSGASKVTMKNGKKRIQPIALSNGNGIHSKTSEATAQQQIASSQSTQMSMEFEKPSYNVSEELTRDTKRQKMSDDSIIRKKPRREPEPVRYIGSVVTNPTTSFAQVRLSAPKVRSAFRIPDDSYSLDIKNGQGNESAPSRVTCLKEDTQLWSDFIPQFIQLVTKGASFWALSTADGTIHTYSSESGRRLLPPIVIGSPISFLESKSHFLMAVTSIAEVYVWDLNKRKIHMKSPLSLAALLDLNSKLQENTLSKADNITMCSITSKGIPVTTLSNGSGYIYNIEMEVWQTVTEAWWAFGSHYWDSITDDKASTPLKTSQGLNKLDGSSIIGMLEHKTNEELLRKSRVGRGKLFNKISKNMMMKEGFENLENTVSLSHLENRILCCELLGEQTDFKNYLITYANRICELGLQAKLFEICEGIILPSNSETDKATICGINRRELLKDILLACAEHRDVQRMLVHFGNRIGLLSRDYE</sequence>
<reference evidence="15" key="1">
    <citation type="submission" date="2019-03" db="EMBL/GenBank/DDBJ databases">
        <title>Snf2 controls pulcherriminic acid biosynthesis and connects pigmentation and antifungal activity of the yeast Metschnikowia pulcherrima.</title>
        <authorList>
            <person name="Gore-Lloyd D."/>
            <person name="Sumann I."/>
            <person name="Brachmann A.O."/>
            <person name="Schneeberger K."/>
            <person name="Ortiz-Merino R.A."/>
            <person name="Moreno-Beltran M."/>
            <person name="Schlaefli M."/>
            <person name="Kirner P."/>
            <person name="Santos Kron A."/>
            <person name="Wolfe K.H."/>
            <person name="Piel J."/>
            <person name="Ahrens C.H."/>
            <person name="Henk D."/>
            <person name="Freimoser F.M."/>
        </authorList>
    </citation>
    <scope>NUCLEOTIDE SEQUENCE [LARGE SCALE GENOMIC DNA]</scope>
    <source>
        <strain evidence="15">APC 1.2</strain>
    </source>
</reference>
<keyword evidence="5 11" id="KW-0677">Repeat</keyword>
<keyword evidence="7 11" id="KW-0805">Transcription regulation</keyword>
<protein>
    <recommendedName>
        <fullName evidence="11">Protein HIR</fullName>
    </recommendedName>
</protein>
<evidence type="ECO:0000313" key="14">
    <source>
        <dbReference type="EMBL" id="QBM86619.1"/>
    </source>
</evidence>
<evidence type="ECO:0000256" key="2">
    <source>
        <dbReference type="ARBA" id="ARBA00007306"/>
    </source>
</evidence>
<keyword evidence="9 11" id="KW-0539">Nucleus</keyword>
<evidence type="ECO:0000256" key="11">
    <source>
        <dbReference type="RuleBase" id="RU364014"/>
    </source>
</evidence>
<dbReference type="PANTHER" id="PTHR13831">
    <property type="entry name" value="MEMBER OF THE HIR1 FAMILY OF WD-REPEAT PROTEINS"/>
    <property type="match status" value="1"/>
</dbReference>
<evidence type="ECO:0000256" key="10">
    <source>
        <dbReference type="PROSITE-ProRule" id="PRU00221"/>
    </source>
</evidence>
<evidence type="ECO:0000256" key="8">
    <source>
        <dbReference type="ARBA" id="ARBA00023163"/>
    </source>
</evidence>
<evidence type="ECO:0000256" key="3">
    <source>
        <dbReference type="ARBA" id="ARBA00022491"/>
    </source>
</evidence>
<dbReference type="InterPro" id="IPR019015">
    <property type="entry name" value="HIRA_B_motif"/>
</dbReference>
<dbReference type="AlphaFoldDB" id="A0A4P6XJ00"/>
<feature type="compositionally biased region" description="Polar residues" evidence="12">
    <location>
        <begin position="501"/>
        <end position="517"/>
    </location>
</feature>
<comment type="similarity">
    <text evidence="2 11">Belongs to the WD repeat HIR1 family.</text>
</comment>
<dbReference type="Pfam" id="PF09453">
    <property type="entry name" value="HIRA_B"/>
    <property type="match status" value="1"/>
</dbReference>